<gene>
    <name evidence="3" type="ORF">DKT75_02585</name>
</gene>
<organism evidence="3 4">
    <name type="scientific">Leucothrix arctica</name>
    <dbReference type="NCBI Taxonomy" id="1481894"/>
    <lineage>
        <taxon>Bacteria</taxon>
        <taxon>Pseudomonadati</taxon>
        <taxon>Pseudomonadota</taxon>
        <taxon>Gammaproteobacteria</taxon>
        <taxon>Thiotrichales</taxon>
        <taxon>Thiotrichaceae</taxon>
        <taxon>Leucothrix</taxon>
    </lineage>
</organism>
<keyword evidence="1 3" id="KW-0808">Transferase</keyword>
<feature type="domain" description="Glycosyl transferase family 1" evidence="2">
    <location>
        <begin position="204"/>
        <end position="345"/>
    </location>
</feature>
<evidence type="ECO:0000313" key="4">
    <source>
        <dbReference type="Proteomes" id="UP000245506"/>
    </source>
</evidence>
<dbReference type="AlphaFoldDB" id="A0A317CQY2"/>
<dbReference type="OrthoDB" id="9802525at2"/>
<dbReference type="PANTHER" id="PTHR46401">
    <property type="entry name" value="GLYCOSYLTRANSFERASE WBBK-RELATED"/>
    <property type="match status" value="1"/>
</dbReference>
<protein>
    <submittedName>
        <fullName evidence="3">Glycosyl transferase family 1</fullName>
    </submittedName>
</protein>
<dbReference type="SUPFAM" id="SSF53756">
    <property type="entry name" value="UDP-Glycosyltransferase/glycogen phosphorylase"/>
    <property type="match status" value="1"/>
</dbReference>
<reference evidence="3 4" key="1">
    <citation type="submission" date="2018-05" db="EMBL/GenBank/DDBJ databases">
        <title>Leucothrix arctica sp. nov., isolated from Arctic seawater.</title>
        <authorList>
            <person name="Choi A."/>
            <person name="Baek K."/>
        </authorList>
    </citation>
    <scope>NUCLEOTIDE SEQUENCE [LARGE SCALE GENOMIC DNA]</scope>
    <source>
        <strain evidence="3 4">IMCC9719</strain>
    </source>
</reference>
<dbReference type="Pfam" id="PF00534">
    <property type="entry name" value="Glycos_transf_1"/>
    <property type="match status" value="1"/>
</dbReference>
<evidence type="ECO:0000256" key="1">
    <source>
        <dbReference type="ARBA" id="ARBA00022679"/>
    </source>
</evidence>
<dbReference type="InterPro" id="IPR001296">
    <property type="entry name" value="Glyco_trans_1"/>
</dbReference>
<dbReference type="EMBL" id="QGKL01000010">
    <property type="protein sequence ID" value="PWQ98820.1"/>
    <property type="molecule type" value="Genomic_DNA"/>
</dbReference>
<accession>A0A317CQY2</accession>
<dbReference type="Proteomes" id="UP000245506">
    <property type="component" value="Unassembled WGS sequence"/>
</dbReference>
<comment type="caution">
    <text evidence="3">The sequence shown here is derived from an EMBL/GenBank/DDBJ whole genome shotgun (WGS) entry which is preliminary data.</text>
</comment>
<dbReference type="Gene3D" id="3.40.50.2000">
    <property type="entry name" value="Glycogen Phosphorylase B"/>
    <property type="match status" value="2"/>
</dbReference>
<dbReference type="GO" id="GO:0016757">
    <property type="term" value="F:glycosyltransferase activity"/>
    <property type="evidence" value="ECO:0007669"/>
    <property type="project" value="InterPro"/>
</dbReference>
<evidence type="ECO:0000313" key="3">
    <source>
        <dbReference type="EMBL" id="PWQ98820.1"/>
    </source>
</evidence>
<evidence type="ECO:0000259" key="2">
    <source>
        <dbReference type="Pfam" id="PF00534"/>
    </source>
</evidence>
<sequence length="397" mass="44968">MNILHVVNSMDPVLGGVSKAVDTIATSLNSAVVNNDVVSSDDEEKDFISSSNLNIYALGKVNNSWSYNKLLVPWLLQNAHKYNYVIIHGLWLHNAYAVRKVLKKINNKAVRFFVMPHGMLDPYFQSAKDRRLKSIRNWVYWKLVQGRIVNEAHGVLFTCEEEMILARQSFSPYYPRAETVVGLGVESPPIYKESMGVSFFDACDFPKKRPYFLFLSRIHEKKGVDILLDAYENVVTNKFQDRLKVPMLVIAGPGIETNYGQSILERVNKSKLLKSNVFFPGMLSGESKWGAFYNCEAFVLPSHQENFGIANVEALACKKAILISNKINIHQEVNFSGAGFVSDDTVSGTESNLESWLALSNDEKIKKEDKAFLCFKEYFSIPSMISSWEGKVINKRF</sequence>
<dbReference type="PANTHER" id="PTHR46401:SF2">
    <property type="entry name" value="GLYCOSYLTRANSFERASE WBBK-RELATED"/>
    <property type="match status" value="1"/>
</dbReference>
<proteinExistence type="predicted"/>
<dbReference type="GO" id="GO:0009103">
    <property type="term" value="P:lipopolysaccharide biosynthetic process"/>
    <property type="evidence" value="ECO:0007669"/>
    <property type="project" value="TreeGrafter"/>
</dbReference>
<keyword evidence="4" id="KW-1185">Reference proteome</keyword>
<name>A0A317CQY2_9GAMM</name>